<dbReference type="InterPro" id="IPR003195">
    <property type="entry name" value="TFIID_TAF13"/>
</dbReference>
<comment type="similarity">
    <text evidence="5">Belongs to the TAF13 family.</text>
</comment>
<dbReference type="InterPro" id="IPR006616">
    <property type="entry name" value="DM9_repeat"/>
</dbReference>
<evidence type="ECO:0000256" key="2">
    <source>
        <dbReference type="ARBA" id="ARBA00023015"/>
    </source>
</evidence>
<dbReference type="PANTHER" id="PTHR11380:SF5">
    <property type="entry name" value="TRANSCRIPTION INITIATION FACTOR TFIID SUBUNIT 13"/>
    <property type="match status" value="1"/>
</dbReference>
<dbReference type="Gene3D" id="1.10.20.10">
    <property type="entry name" value="Histone, subunit A"/>
    <property type="match status" value="1"/>
</dbReference>
<dbReference type="Proteomes" id="UP000728032">
    <property type="component" value="Unassembled WGS sequence"/>
</dbReference>
<dbReference type="EMBL" id="CAJPVJ010029433">
    <property type="protein sequence ID" value="CAG2179940.1"/>
    <property type="molecule type" value="Genomic_DNA"/>
</dbReference>
<dbReference type="OrthoDB" id="10266074at2759"/>
<proteinExistence type="inferred from homology"/>
<protein>
    <recommendedName>
        <fullName evidence="6">Transcription initiation factor TFIID subunit 13</fullName>
    </recommendedName>
</protein>
<accession>A0A7R9MMX5</accession>
<feature type="compositionally biased region" description="Polar residues" evidence="7">
    <location>
        <begin position="158"/>
        <end position="167"/>
    </location>
</feature>
<keyword evidence="9" id="KW-1185">Reference proteome</keyword>
<dbReference type="GO" id="GO:0005669">
    <property type="term" value="C:transcription factor TFIID complex"/>
    <property type="evidence" value="ECO:0007669"/>
    <property type="project" value="TreeGrafter"/>
</dbReference>
<keyword evidence="3" id="KW-0804">Transcription</keyword>
<dbReference type="Pfam" id="PF02269">
    <property type="entry name" value="TFIID-18kDa"/>
    <property type="match status" value="1"/>
</dbReference>
<dbReference type="SUPFAM" id="SSF47113">
    <property type="entry name" value="Histone-fold"/>
    <property type="match status" value="1"/>
</dbReference>
<dbReference type="CDD" id="cd07978">
    <property type="entry name" value="HFD_TAF13"/>
    <property type="match status" value="1"/>
</dbReference>
<feature type="non-terminal residue" evidence="8">
    <location>
        <position position="280"/>
    </location>
</feature>
<dbReference type="InterPro" id="IPR009072">
    <property type="entry name" value="Histone-fold"/>
</dbReference>
<evidence type="ECO:0000313" key="9">
    <source>
        <dbReference type="Proteomes" id="UP000728032"/>
    </source>
</evidence>
<evidence type="ECO:0000256" key="6">
    <source>
        <dbReference type="ARBA" id="ARBA00040136"/>
    </source>
</evidence>
<evidence type="ECO:0000256" key="4">
    <source>
        <dbReference type="ARBA" id="ARBA00023242"/>
    </source>
</evidence>
<dbReference type="PANTHER" id="PTHR11380">
    <property type="entry name" value="TRANSCRIPTION INITIATION FACTOR TFIID/SUPT3-RELATED"/>
    <property type="match status" value="1"/>
</dbReference>
<evidence type="ECO:0000256" key="5">
    <source>
        <dbReference type="ARBA" id="ARBA00038392"/>
    </source>
</evidence>
<comment type="subcellular location">
    <subcellularLocation>
        <location evidence="1">Nucleus</location>
    </subcellularLocation>
</comment>
<evidence type="ECO:0000256" key="7">
    <source>
        <dbReference type="SAM" id="MobiDB-lite"/>
    </source>
</evidence>
<reference evidence="8" key="1">
    <citation type="submission" date="2020-11" db="EMBL/GenBank/DDBJ databases">
        <authorList>
            <person name="Tran Van P."/>
        </authorList>
    </citation>
    <scope>NUCLEOTIDE SEQUENCE</scope>
</reference>
<feature type="region of interest" description="Disordered" evidence="7">
    <location>
        <begin position="158"/>
        <end position="188"/>
    </location>
</feature>
<keyword evidence="2" id="KW-0805">Transcription regulation</keyword>
<evidence type="ECO:0000313" key="8">
    <source>
        <dbReference type="EMBL" id="CAD7662803.1"/>
    </source>
</evidence>
<sequence>MTIEDNTKRVNCSLQWESITGTKIPENAIIGGFDIDSKPLYICRHKQDQDIIPGKANENIGCVVTKGGKAYSIKSGYEVLQGHDYDWVERHGGDVVPDRAFVAGHNSNSNPIFVGKCDLHFGPNETQVVGKVDHKFYYGWGDVERSDCLNHMIMTSDMSSQNTSNASNRDELAEMDNDSDAMTEGSERRKRVFGKELRCMMYGFGDDHNPFTESVDMLEDLVIQFVADISLKAQEVGKNGKISVEDVLHCVKRDERKYSRVRDLLSMNEELKKARKAFDE</sequence>
<dbReference type="GO" id="GO:0006366">
    <property type="term" value="P:transcription by RNA polymerase II"/>
    <property type="evidence" value="ECO:0007669"/>
    <property type="project" value="InterPro"/>
</dbReference>
<dbReference type="SMART" id="SM00696">
    <property type="entry name" value="DM9"/>
    <property type="match status" value="1"/>
</dbReference>
<dbReference type="Pfam" id="PF11901">
    <property type="entry name" value="DM9"/>
    <property type="match status" value="1"/>
</dbReference>
<dbReference type="AlphaFoldDB" id="A0A7R9MMX5"/>
<keyword evidence="4" id="KW-0539">Nucleus</keyword>
<organism evidence="8">
    <name type="scientific">Oppiella nova</name>
    <dbReference type="NCBI Taxonomy" id="334625"/>
    <lineage>
        <taxon>Eukaryota</taxon>
        <taxon>Metazoa</taxon>
        <taxon>Ecdysozoa</taxon>
        <taxon>Arthropoda</taxon>
        <taxon>Chelicerata</taxon>
        <taxon>Arachnida</taxon>
        <taxon>Acari</taxon>
        <taxon>Acariformes</taxon>
        <taxon>Sarcoptiformes</taxon>
        <taxon>Oribatida</taxon>
        <taxon>Brachypylina</taxon>
        <taxon>Oppioidea</taxon>
        <taxon>Oppiidae</taxon>
        <taxon>Oppiella</taxon>
    </lineage>
</organism>
<evidence type="ECO:0000256" key="1">
    <source>
        <dbReference type="ARBA" id="ARBA00004123"/>
    </source>
</evidence>
<name>A0A7R9MMX5_9ACAR</name>
<evidence type="ECO:0000256" key="3">
    <source>
        <dbReference type="ARBA" id="ARBA00023163"/>
    </source>
</evidence>
<gene>
    <name evidence="8" type="ORF">ONB1V03_LOCUS19363</name>
</gene>
<dbReference type="EMBL" id="OC944258">
    <property type="protein sequence ID" value="CAD7662803.1"/>
    <property type="molecule type" value="Genomic_DNA"/>
</dbReference>
<dbReference type="GO" id="GO:0046982">
    <property type="term" value="F:protein heterodimerization activity"/>
    <property type="evidence" value="ECO:0007669"/>
    <property type="project" value="InterPro"/>
</dbReference>